<sequence>MPAVERQLVSALAHSLHAQNPKIVVISKNAEAIVKSLKEVYPTQVSIEAHSTLVTAESAAHADADGLIIDQAINEILENVDELEKFVKLALKLLKYNGVAIIRQDLSQSKDSKKVAKLTDLFDVYRTEIEGKTTGFAFYSTTEVEDSIHAHQNWLDFIWSLKKSEFEKVEGNTITFRDFLDKTQYTDTGIYAYEWIFGENFISPGGWDENLRVIRRFGDVKAGQLCLDIGVGIGGGARQFAKEFGARVLGVDLSANMLSVALERVQKEKDTRISYAICDALHYNFDENSFDYVFSRDCIQHIPDTAALFKRIFHILKPGGKVLITMYGVGYGTLSEKFKTYVQQRQYYLKNLKEIEQLAKSAGFTNIVTENMTERFKEILGEERARVEDNKAEFLSKFSQKEYDSLVNGWNDKLQYIADDNHNWNCFMAQKPL</sequence>
<evidence type="ECO:0000256" key="5">
    <source>
        <dbReference type="ARBA" id="ARBA00035674"/>
    </source>
</evidence>
<dbReference type="EMBL" id="LIAE01008212">
    <property type="protein sequence ID" value="PAV75099.1"/>
    <property type="molecule type" value="Genomic_DNA"/>
</dbReference>
<comment type="catalytic activity">
    <reaction evidence="6">
        <text>N,N-dimethylethanolamine phosphate + S-adenosyl-L-methionine = phosphocholine + S-adenosyl-L-homocysteine + H(+)</text>
        <dbReference type="Rhea" id="RHEA:25325"/>
        <dbReference type="ChEBI" id="CHEBI:15378"/>
        <dbReference type="ChEBI" id="CHEBI:57856"/>
        <dbReference type="ChEBI" id="CHEBI:58641"/>
        <dbReference type="ChEBI" id="CHEBI:59789"/>
        <dbReference type="ChEBI" id="CHEBI:295975"/>
        <dbReference type="EC" id="2.1.1.103"/>
    </reaction>
    <physiologicalReaction direction="left-to-right" evidence="6">
        <dbReference type="Rhea" id="RHEA:25326"/>
    </physiologicalReaction>
</comment>
<feature type="domain" description="Phosphoethanolamine N-methyltransferase 2 N-terminal" evidence="9">
    <location>
        <begin position="44"/>
        <end position="166"/>
    </location>
</feature>
<evidence type="ECO:0000256" key="3">
    <source>
        <dbReference type="ARBA" id="ARBA00022603"/>
    </source>
</evidence>
<dbReference type="EC" id="2.1.1.103" evidence="5"/>
<dbReference type="SUPFAM" id="SSF53335">
    <property type="entry name" value="S-adenosyl-L-methionine-dependent methyltransferases"/>
    <property type="match status" value="1"/>
</dbReference>
<evidence type="ECO:0000259" key="8">
    <source>
        <dbReference type="Pfam" id="PF08241"/>
    </source>
</evidence>
<dbReference type="Pfam" id="PF17987">
    <property type="entry name" value="PMT2_N"/>
    <property type="match status" value="1"/>
</dbReference>
<comment type="caution">
    <text evidence="10">The sequence shown here is derived from an EMBL/GenBank/DDBJ whole genome shotgun (WGS) entry which is preliminary data.</text>
</comment>
<dbReference type="Gene3D" id="3.40.50.150">
    <property type="entry name" value="Vaccinia Virus protein VP39"/>
    <property type="match status" value="1"/>
</dbReference>
<dbReference type="PANTHER" id="PTHR44307:SF2">
    <property type="entry name" value="PHOSPHOETHANOLAMINE METHYLTRANSFERASE ISOFORM X1"/>
    <property type="match status" value="1"/>
</dbReference>
<comment type="pathway">
    <text evidence="1">Phospholipid metabolism; phosphatidylcholine biosynthesis.</text>
</comment>
<evidence type="ECO:0000313" key="11">
    <source>
        <dbReference type="Proteomes" id="UP000218231"/>
    </source>
</evidence>
<proteinExistence type="predicted"/>
<keyword evidence="11" id="KW-1185">Reference proteome</keyword>
<comment type="catalytic activity">
    <reaction evidence="7">
        <text>N-methylethanolamine phosphate + S-adenosyl-L-methionine = N,N-dimethylethanolamine phosphate + S-adenosyl-L-homocysteine + H(+)</text>
        <dbReference type="Rhea" id="RHEA:25321"/>
        <dbReference type="ChEBI" id="CHEBI:15378"/>
        <dbReference type="ChEBI" id="CHEBI:57781"/>
        <dbReference type="ChEBI" id="CHEBI:57856"/>
        <dbReference type="ChEBI" id="CHEBI:58641"/>
        <dbReference type="ChEBI" id="CHEBI:59789"/>
        <dbReference type="EC" id="2.1.1.103"/>
    </reaction>
    <physiologicalReaction direction="left-to-right" evidence="7">
        <dbReference type="Rhea" id="RHEA:25322"/>
    </physiologicalReaction>
</comment>
<protein>
    <recommendedName>
        <fullName evidence="5">phosphoethanolamine N-methyltransferase</fullName>
        <ecNumber evidence="5">2.1.1.103</ecNumber>
    </recommendedName>
</protein>
<evidence type="ECO:0000256" key="1">
    <source>
        <dbReference type="ARBA" id="ARBA00004969"/>
    </source>
</evidence>
<dbReference type="AlphaFoldDB" id="A0A2A2KMM4"/>
<keyword evidence="4" id="KW-0808">Transferase</keyword>
<evidence type="ECO:0000256" key="6">
    <source>
        <dbReference type="ARBA" id="ARBA00047619"/>
    </source>
</evidence>
<dbReference type="GO" id="GO:0032259">
    <property type="term" value="P:methylation"/>
    <property type="evidence" value="ECO:0007669"/>
    <property type="project" value="UniProtKB-KW"/>
</dbReference>
<accession>A0A2A2KMM4</accession>
<dbReference type="Pfam" id="PF08241">
    <property type="entry name" value="Methyltransf_11"/>
    <property type="match status" value="1"/>
</dbReference>
<dbReference type="CDD" id="cd02440">
    <property type="entry name" value="AdoMet_MTases"/>
    <property type="match status" value="1"/>
</dbReference>
<keyword evidence="3" id="KW-0489">Methyltransferase</keyword>
<evidence type="ECO:0000256" key="4">
    <source>
        <dbReference type="ARBA" id="ARBA00022679"/>
    </source>
</evidence>
<dbReference type="GO" id="GO:0000234">
    <property type="term" value="F:phosphoethanolamine N-methyltransferase activity"/>
    <property type="evidence" value="ECO:0007669"/>
    <property type="project" value="UniProtKB-EC"/>
</dbReference>
<evidence type="ECO:0000256" key="7">
    <source>
        <dbReference type="ARBA" id="ARBA00047841"/>
    </source>
</evidence>
<gene>
    <name evidence="10" type="ORF">WR25_05456</name>
</gene>
<dbReference type="InterPro" id="IPR040516">
    <property type="entry name" value="PMT2_N"/>
</dbReference>
<name>A0A2A2KMM4_9BILA</name>
<dbReference type="InterPro" id="IPR029063">
    <property type="entry name" value="SAM-dependent_MTases_sf"/>
</dbReference>
<dbReference type="Proteomes" id="UP000218231">
    <property type="component" value="Unassembled WGS sequence"/>
</dbReference>
<organism evidence="10 11">
    <name type="scientific">Diploscapter pachys</name>
    <dbReference type="NCBI Taxonomy" id="2018661"/>
    <lineage>
        <taxon>Eukaryota</taxon>
        <taxon>Metazoa</taxon>
        <taxon>Ecdysozoa</taxon>
        <taxon>Nematoda</taxon>
        <taxon>Chromadorea</taxon>
        <taxon>Rhabditida</taxon>
        <taxon>Rhabditina</taxon>
        <taxon>Rhabditomorpha</taxon>
        <taxon>Rhabditoidea</taxon>
        <taxon>Rhabditidae</taxon>
        <taxon>Diploscapter</taxon>
    </lineage>
</organism>
<dbReference type="STRING" id="2018661.A0A2A2KMM4"/>
<evidence type="ECO:0000256" key="2">
    <source>
        <dbReference type="ARBA" id="ARBA00005189"/>
    </source>
</evidence>
<feature type="domain" description="Methyltransferase type 11" evidence="8">
    <location>
        <begin position="227"/>
        <end position="324"/>
    </location>
</feature>
<comment type="pathway">
    <text evidence="2">Lipid metabolism.</text>
</comment>
<reference evidence="10 11" key="1">
    <citation type="journal article" date="2017" name="Curr. Biol.">
        <title>Genome architecture and evolution of a unichromosomal asexual nematode.</title>
        <authorList>
            <person name="Fradin H."/>
            <person name="Zegar C."/>
            <person name="Gutwein M."/>
            <person name="Lucas J."/>
            <person name="Kovtun M."/>
            <person name="Corcoran D."/>
            <person name="Baugh L.R."/>
            <person name="Kiontke K."/>
            <person name="Gunsalus K."/>
            <person name="Fitch D.H."/>
            <person name="Piano F."/>
        </authorList>
    </citation>
    <scope>NUCLEOTIDE SEQUENCE [LARGE SCALE GENOMIC DNA]</scope>
    <source>
        <strain evidence="10">PF1309</strain>
    </source>
</reference>
<dbReference type="OrthoDB" id="8300214at2759"/>
<evidence type="ECO:0000259" key="9">
    <source>
        <dbReference type="Pfam" id="PF17987"/>
    </source>
</evidence>
<evidence type="ECO:0000313" key="10">
    <source>
        <dbReference type="EMBL" id="PAV75099.1"/>
    </source>
</evidence>
<dbReference type="PANTHER" id="PTHR44307">
    <property type="entry name" value="PHOSPHOETHANOLAMINE METHYLTRANSFERASE"/>
    <property type="match status" value="1"/>
</dbReference>
<dbReference type="InterPro" id="IPR013216">
    <property type="entry name" value="Methyltransf_11"/>
</dbReference>